<comment type="caution">
    <text evidence="5">The sequence shown here is derived from an EMBL/GenBank/DDBJ whole genome shotgun (WGS) entry which is preliminary data.</text>
</comment>
<accession>C8NFG9</accession>
<dbReference type="RefSeq" id="WP_005605952.1">
    <property type="nucleotide sequence ID" value="NZ_CP102283.1"/>
</dbReference>
<dbReference type="AlphaFoldDB" id="C8NFG9"/>
<dbReference type="InterPro" id="IPR036390">
    <property type="entry name" value="WH_DNA-bd_sf"/>
</dbReference>
<dbReference type="InterPro" id="IPR014071">
    <property type="entry name" value="Cu_transp_CopY/TcrY"/>
</dbReference>
<dbReference type="Proteomes" id="UP000005926">
    <property type="component" value="Unassembled WGS sequence"/>
</dbReference>
<reference evidence="5 6" key="1">
    <citation type="submission" date="2009-08" db="EMBL/GenBank/DDBJ databases">
        <authorList>
            <person name="Muzny D."/>
            <person name="Qin X."/>
            <person name="Deng J."/>
            <person name="Jiang H."/>
            <person name="Liu Y."/>
            <person name="Qu J."/>
            <person name="Song X.-Z."/>
            <person name="Zhang L."/>
            <person name="Thornton R."/>
            <person name="Coyle M."/>
            <person name="Francisco L."/>
            <person name="Jackson L."/>
            <person name="Javaid M."/>
            <person name="Korchina V."/>
            <person name="Kovar C."/>
            <person name="Mata R."/>
            <person name="Mathew T."/>
            <person name="Ngo R."/>
            <person name="Nguyen L."/>
            <person name="Nguyen N."/>
            <person name="Okwuonu G."/>
            <person name="Ongeri F."/>
            <person name="Pham C."/>
            <person name="Simmons D."/>
            <person name="Wilczek-Boney K."/>
            <person name="Hale W."/>
            <person name="Jakkamsetti A."/>
            <person name="Pham P."/>
            <person name="Ruth R."/>
            <person name="San Lucas F."/>
            <person name="Warren J."/>
            <person name="Zhang J."/>
            <person name="Zhao Z."/>
            <person name="Zhou C."/>
            <person name="Zhu D."/>
            <person name="Lee S."/>
            <person name="Bess C."/>
            <person name="Blankenburg K."/>
            <person name="Forbes L."/>
            <person name="Fu Q."/>
            <person name="Gubbala S."/>
            <person name="Hirani K."/>
            <person name="Jayaseelan J.C."/>
            <person name="Lara F."/>
            <person name="Munidasa M."/>
            <person name="Palculict T."/>
            <person name="Patil S."/>
            <person name="Pu L.-L."/>
            <person name="Saada N."/>
            <person name="Tang L."/>
            <person name="Weissenberger G."/>
            <person name="Zhu Y."/>
            <person name="Hemphill L."/>
            <person name="Shang Y."/>
            <person name="Youmans B."/>
            <person name="Ayvaz T."/>
            <person name="Ross M."/>
            <person name="Santibanez J."/>
            <person name="Aqrawi P."/>
            <person name="Gross S."/>
            <person name="Joshi V."/>
            <person name="Fowler G."/>
            <person name="Nazareth L."/>
            <person name="Reid J."/>
            <person name="Worley K."/>
            <person name="Petrosino J."/>
            <person name="Highlander S."/>
            <person name="Gibbs R."/>
        </authorList>
    </citation>
    <scope>NUCLEOTIDE SEQUENCE [LARGE SCALE GENOMIC DNA]</scope>
    <source>
        <strain evidence="5 6">ATCC 49175</strain>
    </source>
</reference>
<organism evidence="5 6">
    <name type="scientific">Granulicatella adiacens ATCC 49175</name>
    <dbReference type="NCBI Taxonomy" id="638301"/>
    <lineage>
        <taxon>Bacteria</taxon>
        <taxon>Bacillati</taxon>
        <taxon>Bacillota</taxon>
        <taxon>Bacilli</taxon>
        <taxon>Lactobacillales</taxon>
        <taxon>Carnobacteriaceae</taxon>
        <taxon>Granulicatella</taxon>
    </lineage>
</organism>
<dbReference type="Pfam" id="PF03965">
    <property type="entry name" value="Penicillinase_R"/>
    <property type="match status" value="1"/>
</dbReference>
<dbReference type="Gene3D" id="1.10.10.10">
    <property type="entry name" value="Winged helix-like DNA-binding domain superfamily/Winged helix DNA-binding domain"/>
    <property type="match status" value="1"/>
</dbReference>
<dbReference type="eggNOG" id="COG3682">
    <property type="taxonomic scope" value="Bacteria"/>
</dbReference>
<dbReference type="NCBIfam" id="TIGR02698">
    <property type="entry name" value="CopY_TcrY"/>
    <property type="match status" value="1"/>
</dbReference>
<keyword evidence="6" id="KW-1185">Reference proteome</keyword>
<comment type="similarity">
    <text evidence="1">Belongs to the BlaI transcriptional regulatory family.</text>
</comment>
<dbReference type="EMBL" id="ACKZ01000014">
    <property type="protein sequence ID" value="EEW37574.1"/>
    <property type="molecule type" value="Genomic_DNA"/>
</dbReference>
<evidence type="ECO:0000256" key="2">
    <source>
        <dbReference type="ARBA" id="ARBA00023015"/>
    </source>
</evidence>
<dbReference type="GO" id="GO:0003677">
    <property type="term" value="F:DNA binding"/>
    <property type="evidence" value="ECO:0007669"/>
    <property type="project" value="UniProtKB-KW"/>
</dbReference>
<keyword evidence="3" id="KW-0238">DNA-binding</keyword>
<proteinExistence type="inferred from homology"/>
<evidence type="ECO:0000313" key="5">
    <source>
        <dbReference type="EMBL" id="EEW37574.1"/>
    </source>
</evidence>
<evidence type="ECO:0000256" key="1">
    <source>
        <dbReference type="ARBA" id="ARBA00011046"/>
    </source>
</evidence>
<dbReference type="GO" id="GO:0045892">
    <property type="term" value="P:negative regulation of DNA-templated transcription"/>
    <property type="evidence" value="ECO:0007669"/>
    <property type="project" value="InterPro"/>
</dbReference>
<evidence type="ECO:0000256" key="4">
    <source>
        <dbReference type="ARBA" id="ARBA00023163"/>
    </source>
</evidence>
<dbReference type="SUPFAM" id="SSF46785">
    <property type="entry name" value="Winged helix' DNA-binding domain"/>
    <property type="match status" value="1"/>
</dbReference>
<keyword evidence="2" id="KW-0805">Transcription regulation</keyword>
<dbReference type="STRING" id="638301.HMPREF0444_0664"/>
<keyword evidence="4" id="KW-0804">Transcription</keyword>
<evidence type="ECO:0000313" key="6">
    <source>
        <dbReference type="Proteomes" id="UP000005926"/>
    </source>
</evidence>
<dbReference type="InterPro" id="IPR005650">
    <property type="entry name" value="BlaI_family"/>
</dbReference>
<dbReference type="GeneID" id="78413009"/>
<name>C8NFG9_9LACT</name>
<gene>
    <name evidence="5" type="primary">copY</name>
    <name evidence="5" type="ORF">HMPREF0444_0664</name>
</gene>
<dbReference type="PIRSF" id="PIRSF019455">
    <property type="entry name" value="CopR_AtkY"/>
    <property type="match status" value="1"/>
</dbReference>
<evidence type="ECO:0000256" key="3">
    <source>
        <dbReference type="ARBA" id="ARBA00023125"/>
    </source>
</evidence>
<sequence length="145" mass="16425">MTEFQPMSPSERQVMRVLWANPSSTSGFIIEQLQKSFPWSESTVKTLIIRLTKKGYIQIDNRKKPFHYSATILEKEQLDQETDALLEQVCHKQNGNLLHTLINKATLSQDDIQVLVNALKEKAATAPTSVACNCLPGQCNCHHHH</sequence>
<protein>
    <submittedName>
        <fullName evidence="5">Copper transport repressor, CopY/TcrY family</fullName>
    </submittedName>
</protein>
<dbReference type="HOGENOM" id="CLU_119090_2_1_9"/>
<dbReference type="InterPro" id="IPR036388">
    <property type="entry name" value="WH-like_DNA-bd_sf"/>
</dbReference>